<name>A0A3N4H820_ASCIM</name>
<dbReference type="Pfam" id="PF20777">
    <property type="entry name" value="KH_SLS1_2"/>
    <property type="match status" value="1"/>
</dbReference>
<feature type="domain" description="SLS1 second KH" evidence="3">
    <location>
        <begin position="290"/>
        <end position="347"/>
    </location>
</feature>
<gene>
    <name evidence="5" type="ORF">BJ508DRAFT_382207</name>
</gene>
<feature type="domain" description="SLS1 N-terminal" evidence="2">
    <location>
        <begin position="126"/>
        <end position="208"/>
    </location>
</feature>
<accession>A0A3N4H820</accession>
<dbReference type="EMBL" id="ML120001">
    <property type="protein sequence ID" value="RPA70959.1"/>
    <property type="molecule type" value="Genomic_DNA"/>
</dbReference>
<evidence type="ECO:0000313" key="5">
    <source>
        <dbReference type="EMBL" id="RPA70959.1"/>
    </source>
</evidence>
<proteinExistence type="predicted"/>
<evidence type="ECO:0000256" key="1">
    <source>
        <dbReference type="SAM" id="MobiDB-lite"/>
    </source>
</evidence>
<feature type="domain" description="SLS1 C-terminal" evidence="4">
    <location>
        <begin position="414"/>
        <end position="706"/>
    </location>
</feature>
<feature type="region of interest" description="Disordered" evidence="1">
    <location>
        <begin position="360"/>
        <end position="381"/>
    </location>
</feature>
<dbReference type="InterPro" id="IPR048401">
    <property type="entry name" value="SLS1_C"/>
</dbReference>
<feature type="region of interest" description="Disordered" evidence="1">
    <location>
        <begin position="393"/>
        <end position="445"/>
    </location>
</feature>
<evidence type="ECO:0000313" key="6">
    <source>
        <dbReference type="Proteomes" id="UP000275078"/>
    </source>
</evidence>
<dbReference type="STRING" id="1160509.A0A3N4H820"/>
<dbReference type="Pfam" id="PF20776">
    <property type="entry name" value="SLS1_N"/>
    <property type="match status" value="1"/>
</dbReference>
<dbReference type="InterPro" id="IPR048748">
    <property type="entry name" value="SLS1_KH2"/>
</dbReference>
<evidence type="ECO:0000259" key="2">
    <source>
        <dbReference type="Pfam" id="PF20776"/>
    </source>
</evidence>
<dbReference type="Proteomes" id="UP000275078">
    <property type="component" value="Unassembled WGS sequence"/>
</dbReference>
<dbReference type="AlphaFoldDB" id="A0A3N4H820"/>
<organism evidence="5 6">
    <name type="scientific">Ascobolus immersus RN42</name>
    <dbReference type="NCBI Taxonomy" id="1160509"/>
    <lineage>
        <taxon>Eukaryota</taxon>
        <taxon>Fungi</taxon>
        <taxon>Dikarya</taxon>
        <taxon>Ascomycota</taxon>
        <taxon>Pezizomycotina</taxon>
        <taxon>Pezizomycetes</taxon>
        <taxon>Pezizales</taxon>
        <taxon>Ascobolaceae</taxon>
        <taxon>Ascobolus</taxon>
    </lineage>
</organism>
<feature type="compositionally biased region" description="Pro residues" evidence="1">
    <location>
        <begin position="418"/>
        <end position="440"/>
    </location>
</feature>
<evidence type="ECO:0000259" key="4">
    <source>
        <dbReference type="Pfam" id="PF20778"/>
    </source>
</evidence>
<dbReference type="Pfam" id="PF20778">
    <property type="entry name" value="SLS1_C"/>
    <property type="match status" value="1"/>
</dbReference>
<protein>
    <submittedName>
        <fullName evidence="5">Uncharacterized protein</fullName>
    </submittedName>
</protein>
<dbReference type="OrthoDB" id="5392646at2759"/>
<sequence>MSSLTPISRALAASTPSRLRNVCLSCRLGLGLLRLTNSPKTAPLRTFSTLPIRRSDHLDPTSPAFDPLPPGLLKDPIILATSLRPKRWQLKQQINDAKSLPVTPFPGSTAPKLTFELLFGPTSAINTPEELKSEIEKVRPHSKLVTIERREQLVELLNQKFNKAQLWEYWSARYLEKHELGKREVSARKSAVKARIIDSILDEIWEVTAVASQEGAEDVLVKKTIKVDRRDLFFLIRQDGKILRFWSLSTSAKFAVSLGDLTIAIVATEKQISHIESWLAKVRAQINSRTIDMKWHSQLGQMPGGGILAELSRLTNTFIEAVDETHIRVSNLGKKEGPFEDVRRLLYLYYDHAFNTSYTPLTPFPDTPLTQTPLAEPEALPWRNRNTEWLRYSLPSPDATPPLPSPEFTHAQPSPSSSTPPPPPPQTPDPPLPPPPPPPTLSAIPGINSLLKHLTLITPPPIYSQESIDEPLTHPPTHPDNTSVILRFTACPWTHKDFKLFPRVEIMLDVSEDGKVHSPQTRFVVARKVVDIYRPDRPVDVRFEKILAQPGSVSPELEKEVERYLEQSNIDFGDGGRIKPESELRVWVPEELVRKGGEVVTPAVENAEGVEMRDVRYLFSEMEVWQGVEFEFEVGPRAGIEAPEGEEGQTVEEAEAVKERKKVKVIRRDVEGGISGGRRVELVVEPMAEEGEEVDVEAFVEGVWQLGGRLE</sequence>
<reference evidence="5 6" key="1">
    <citation type="journal article" date="2018" name="Nat. Ecol. Evol.">
        <title>Pezizomycetes genomes reveal the molecular basis of ectomycorrhizal truffle lifestyle.</title>
        <authorList>
            <person name="Murat C."/>
            <person name="Payen T."/>
            <person name="Noel B."/>
            <person name="Kuo A."/>
            <person name="Morin E."/>
            <person name="Chen J."/>
            <person name="Kohler A."/>
            <person name="Krizsan K."/>
            <person name="Balestrini R."/>
            <person name="Da Silva C."/>
            <person name="Montanini B."/>
            <person name="Hainaut M."/>
            <person name="Levati E."/>
            <person name="Barry K.W."/>
            <person name="Belfiori B."/>
            <person name="Cichocki N."/>
            <person name="Clum A."/>
            <person name="Dockter R.B."/>
            <person name="Fauchery L."/>
            <person name="Guy J."/>
            <person name="Iotti M."/>
            <person name="Le Tacon F."/>
            <person name="Lindquist E.A."/>
            <person name="Lipzen A."/>
            <person name="Malagnac F."/>
            <person name="Mello A."/>
            <person name="Molinier V."/>
            <person name="Miyauchi S."/>
            <person name="Poulain J."/>
            <person name="Riccioni C."/>
            <person name="Rubini A."/>
            <person name="Sitrit Y."/>
            <person name="Splivallo R."/>
            <person name="Traeger S."/>
            <person name="Wang M."/>
            <person name="Zifcakova L."/>
            <person name="Wipf D."/>
            <person name="Zambonelli A."/>
            <person name="Paolocci F."/>
            <person name="Nowrousian M."/>
            <person name="Ottonello S."/>
            <person name="Baldrian P."/>
            <person name="Spatafora J.W."/>
            <person name="Henrissat B."/>
            <person name="Nagy L.G."/>
            <person name="Aury J.M."/>
            <person name="Wincker P."/>
            <person name="Grigoriev I.V."/>
            <person name="Bonfante P."/>
            <person name="Martin F.M."/>
        </authorList>
    </citation>
    <scope>NUCLEOTIDE SEQUENCE [LARGE SCALE GENOMIC DNA]</scope>
    <source>
        <strain evidence="5 6">RN42</strain>
    </source>
</reference>
<dbReference type="InterPro" id="IPR048400">
    <property type="entry name" value="SLS1_N"/>
</dbReference>
<evidence type="ECO:0000259" key="3">
    <source>
        <dbReference type="Pfam" id="PF20777"/>
    </source>
</evidence>
<keyword evidence="6" id="KW-1185">Reference proteome</keyword>